<organism evidence="1">
    <name type="scientific">bioreactor metagenome</name>
    <dbReference type="NCBI Taxonomy" id="1076179"/>
    <lineage>
        <taxon>unclassified sequences</taxon>
        <taxon>metagenomes</taxon>
        <taxon>ecological metagenomes</taxon>
    </lineage>
</organism>
<dbReference type="EMBL" id="VSSQ01103344">
    <property type="protein sequence ID" value="MPN44317.1"/>
    <property type="molecule type" value="Genomic_DNA"/>
</dbReference>
<name>A0A645HZ64_9ZZZZ</name>
<sequence length="120" mass="13933">MFFQMHQFQHLFYLGLHLSFRHLAYFQPEPNILPDGQVGEQGVRLEHHTHITGIRRFIGYVFTVKRNGAGAGHFKACDHTQRGGLATSRRSEEGDKLSLFHIQVEIFHRDRRSEDFGNIS</sequence>
<evidence type="ECO:0000313" key="1">
    <source>
        <dbReference type="EMBL" id="MPN44317.1"/>
    </source>
</evidence>
<reference evidence="1" key="1">
    <citation type="submission" date="2019-08" db="EMBL/GenBank/DDBJ databases">
        <authorList>
            <person name="Kucharzyk K."/>
            <person name="Murdoch R.W."/>
            <person name="Higgins S."/>
            <person name="Loffler F."/>
        </authorList>
    </citation>
    <scope>NUCLEOTIDE SEQUENCE</scope>
</reference>
<comment type="caution">
    <text evidence="1">The sequence shown here is derived from an EMBL/GenBank/DDBJ whole genome shotgun (WGS) entry which is preliminary data.</text>
</comment>
<dbReference type="AntiFam" id="ANF00095">
    <property type="entry name" value="Shadow ORF (opposite ABC transporters)"/>
</dbReference>
<dbReference type="AlphaFoldDB" id="A0A645HZ64"/>
<gene>
    <name evidence="1" type="ORF">SDC9_191879</name>
</gene>
<protein>
    <submittedName>
        <fullName evidence="1">Uncharacterized protein</fullName>
    </submittedName>
</protein>
<accession>A0A645HZ64</accession>
<proteinExistence type="predicted"/>